<feature type="region of interest" description="Disordered" evidence="1">
    <location>
        <begin position="1"/>
        <end position="33"/>
    </location>
</feature>
<gene>
    <name evidence="2" type="ORF">OSJNBb0028C01.38</name>
</gene>
<feature type="region of interest" description="Disordered" evidence="1">
    <location>
        <begin position="612"/>
        <end position="633"/>
    </location>
</feature>
<feature type="compositionally biased region" description="Basic and acidic residues" evidence="1">
    <location>
        <begin position="212"/>
        <end position="221"/>
    </location>
</feature>
<proteinExistence type="predicted"/>
<dbReference type="GO" id="GO:0003964">
    <property type="term" value="F:RNA-directed DNA polymerase activity"/>
    <property type="evidence" value="ECO:0007669"/>
    <property type="project" value="UniProtKB-KW"/>
</dbReference>
<keyword evidence="2" id="KW-0808">Transferase</keyword>
<protein>
    <submittedName>
        <fullName evidence="2">Reverse transcriptase</fullName>
    </submittedName>
</protein>
<reference evidence="3" key="2">
    <citation type="journal article" date="2008" name="Nucleic Acids Res.">
        <title>The rice annotation project database (RAP-DB): 2008 update.</title>
        <authorList>
            <consortium name="The rice annotation project (RAP)"/>
        </authorList>
    </citation>
    <scope>GENOME REANNOTATION</scope>
    <source>
        <strain evidence="3">cv. Nipponbare</strain>
    </source>
</reference>
<dbReference type="PANTHER" id="PTHR33170:SF34">
    <property type="entry name" value="OS05G0102200 PROTEIN"/>
    <property type="match status" value="1"/>
</dbReference>
<feature type="compositionally biased region" description="Basic and acidic residues" evidence="1">
    <location>
        <begin position="233"/>
        <end position="252"/>
    </location>
</feature>
<evidence type="ECO:0000313" key="3">
    <source>
        <dbReference type="Proteomes" id="UP000000763"/>
    </source>
</evidence>
<keyword evidence="2" id="KW-0695">RNA-directed DNA polymerase</keyword>
<dbReference type="Proteomes" id="UP000000763">
    <property type="component" value="Chromosome 10"/>
</dbReference>
<name>Q7G262_ORYSJ</name>
<dbReference type="AlphaFoldDB" id="Q7G262"/>
<sequence length="1151" mass="129416">MGEAIRVFGATPRRSSEAATPLAIGRGGEDDREYTSRRGLATRISANCLAGGDLGANFEHNKGPKGIHGGGSLGFLAHPCSHGCGYPPSRQLAHLDRHLHHLWGANLRELGFRAGWCKEESGEVSAAAEEWPRVGIGGGESWWRGTIRGDTRRFAKIVRARPPEMAHQGGGWRGRFQPRPAFQARRPAGQVFQGKQGQAGGGVDRQYMVRGEGSKGDQAEIKLKEGSLLQKSLEEKDSAPDLQAQEKPKDEAPMPNPPPQANPKHGLGCILIQNTKAEPAREHINPLAMISVVIGEGLTVAQLEQGFTQQFKWNWNWKAKAMPNGTFQMRFPNKMRFEELSSFDHFSVKGTNVQINVKEWTQESEAIGKMHIVWVRVTGIPDEMKGYLALFEVGSNLGPVMAVDMASLRAHNGVRIKVGMMELEPLPMKLILTTPKGLLFQACFNLEEVVEHGWFREQLFDEGKESDLIPTKEFVGGSSARQAPVEAMIPDKVSQVLRDRELAVQMQEEEMLKDLPSKGVPVMENKKQSEVMLSSNMLVDLGGTKDDKTQDNGDKGKESCVELLEESDMGHLEEEGERVHLGDSEELIDSQESDDNFATKVGVVLAEDITDSQEEDVRRSKRLRDKEDKKPQDLAMERKEAQNAFLDKGQAQIPSIVDESNVSLINMACILGVNLGCALDDVEHNVDLIKKLELARISLFLKEKENAEKNKAESKSGGDFPEHAELAEIYSSDSNSDSELDEIELMIKNIHFSQGKRKLKKGNLDIVKLSRSKKLQLEMALCCRTFRRNWEGLYKREKEDILRKIDAIDIKVESAGMTSSDREERRSLEQKLCYTIREEKLKWFRRSKVKETLEGDCNTKYYHAKANGRRKSQIHSLSQEEGEIEGQSNLLQYITQFYKNLFGHSKENSITIDLNGTCKVSEEDKAKLVQPFCLEEVRTVVFYLKHNKAPGPDGLPGEFYVKFWDLIKNDLLDLINDFQSGTLDTERLNFGIITLVPKCKDAAQIQKFRPICLLNTFKGLRQGDPLSPLLFNLAAEALTLLVKRAEENSLIEGLGINDENKGPSGCKREIWNLENGDGWWQDMLRDKYLKKKPMSVLKTKAGDSHFWQGLMEKQEVDQRRLLLGARLIRQVASDVFNSKFGWRADVRRIGF</sequence>
<evidence type="ECO:0000256" key="1">
    <source>
        <dbReference type="SAM" id="MobiDB-lite"/>
    </source>
</evidence>
<feature type="region of interest" description="Disordered" evidence="1">
    <location>
        <begin position="186"/>
        <end position="221"/>
    </location>
</feature>
<organism evidence="2 3">
    <name type="scientific">Oryza sativa subsp. japonica</name>
    <name type="common">Rice</name>
    <dbReference type="NCBI Taxonomy" id="39947"/>
    <lineage>
        <taxon>Eukaryota</taxon>
        <taxon>Viridiplantae</taxon>
        <taxon>Streptophyta</taxon>
        <taxon>Embryophyta</taxon>
        <taxon>Tracheophyta</taxon>
        <taxon>Spermatophyta</taxon>
        <taxon>Magnoliopsida</taxon>
        <taxon>Liliopsida</taxon>
        <taxon>Poales</taxon>
        <taxon>Poaceae</taxon>
        <taxon>BOP clade</taxon>
        <taxon>Oryzoideae</taxon>
        <taxon>Oryzeae</taxon>
        <taxon>Oryzinae</taxon>
        <taxon>Oryza</taxon>
        <taxon>Oryza sativa</taxon>
    </lineage>
</organism>
<feature type="region of interest" description="Disordered" evidence="1">
    <location>
        <begin position="233"/>
        <end position="266"/>
    </location>
</feature>
<dbReference type="PANTHER" id="PTHR33170">
    <property type="entry name" value="DUF4283 DOMAIN-CONTAINING PROTEIN-RELATED"/>
    <property type="match status" value="1"/>
</dbReference>
<accession>Q7G262</accession>
<feature type="compositionally biased region" description="Basic and acidic residues" evidence="1">
    <location>
        <begin position="624"/>
        <end position="633"/>
    </location>
</feature>
<dbReference type="EMBL" id="AC079029">
    <property type="protein sequence ID" value="AAM92290.1"/>
    <property type="molecule type" value="Genomic_DNA"/>
</dbReference>
<keyword evidence="2" id="KW-0548">Nucleotidyltransferase</keyword>
<evidence type="ECO:0000313" key="2">
    <source>
        <dbReference type="EMBL" id="AAM92290.1"/>
    </source>
</evidence>
<reference evidence="3" key="1">
    <citation type="journal article" date="2005" name="Nature">
        <title>The map-based sequence of the rice genome.</title>
        <authorList>
            <consortium name="International rice genome sequencing project (IRGSP)"/>
            <person name="Matsumoto T."/>
            <person name="Wu J."/>
            <person name="Kanamori H."/>
            <person name="Katayose Y."/>
            <person name="Fujisawa M."/>
            <person name="Namiki N."/>
            <person name="Mizuno H."/>
            <person name="Yamamoto K."/>
            <person name="Antonio B.A."/>
            <person name="Baba T."/>
            <person name="Sakata K."/>
            <person name="Nagamura Y."/>
            <person name="Aoki H."/>
            <person name="Arikawa K."/>
            <person name="Arita K."/>
            <person name="Bito T."/>
            <person name="Chiden Y."/>
            <person name="Fujitsuka N."/>
            <person name="Fukunaka R."/>
            <person name="Hamada M."/>
            <person name="Harada C."/>
            <person name="Hayashi A."/>
            <person name="Hijishita S."/>
            <person name="Honda M."/>
            <person name="Hosokawa S."/>
            <person name="Ichikawa Y."/>
            <person name="Idonuma A."/>
            <person name="Iijima M."/>
            <person name="Ikeda M."/>
            <person name="Ikeno M."/>
            <person name="Ito K."/>
            <person name="Ito S."/>
            <person name="Ito T."/>
            <person name="Ito Y."/>
            <person name="Ito Y."/>
            <person name="Iwabuchi A."/>
            <person name="Kamiya K."/>
            <person name="Karasawa W."/>
            <person name="Kurita K."/>
            <person name="Katagiri S."/>
            <person name="Kikuta A."/>
            <person name="Kobayashi H."/>
            <person name="Kobayashi N."/>
            <person name="Machita K."/>
            <person name="Maehara T."/>
            <person name="Masukawa M."/>
            <person name="Mizubayashi T."/>
            <person name="Mukai Y."/>
            <person name="Nagasaki H."/>
            <person name="Nagata Y."/>
            <person name="Naito S."/>
            <person name="Nakashima M."/>
            <person name="Nakama Y."/>
            <person name="Nakamichi Y."/>
            <person name="Nakamura M."/>
            <person name="Meguro A."/>
            <person name="Negishi M."/>
            <person name="Ohta I."/>
            <person name="Ohta T."/>
            <person name="Okamoto M."/>
            <person name="Ono N."/>
            <person name="Saji S."/>
            <person name="Sakaguchi M."/>
            <person name="Sakai K."/>
            <person name="Shibata M."/>
            <person name="Shimokawa T."/>
            <person name="Song J."/>
            <person name="Takazaki Y."/>
            <person name="Terasawa K."/>
            <person name="Tsugane M."/>
            <person name="Tsuji K."/>
            <person name="Ueda S."/>
            <person name="Waki K."/>
            <person name="Yamagata H."/>
            <person name="Yamamoto M."/>
            <person name="Yamamoto S."/>
            <person name="Yamane H."/>
            <person name="Yoshiki S."/>
            <person name="Yoshihara R."/>
            <person name="Yukawa K."/>
            <person name="Zhong H."/>
            <person name="Yano M."/>
            <person name="Yuan Q."/>
            <person name="Ouyang S."/>
            <person name="Liu J."/>
            <person name="Jones K.M."/>
            <person name="Gansberger K."/>
            <person name="Moffat K."/>
            <person name="Hill J."/>
            <person name="Bera J."/>
            <person name="Fadrosh D."/>
            <person name="Jin S."/>
            <person name="Johri S."/>
            <person name="Kim M."/>
            <person name="Overton L."/>
            <person name="Reardon M."/>
            <person name="Tsitrin T."/>
            <person name="Vuong H."/>
            <person name="Weaver B."/>
            <person name="Ciecko A."/>
            <person name="Tallon L."/>
            <person name="Jackson J."/>
            <person name="Pai G."/>
            <person name="Aken S.V."/>
            <person name="Utterback T."/>
            <person name="Reidmuller S."/>
            <person name="Feldblyum T."/>
            <person name="Hsiao J."/>
            <person name="Zismann V."/>
            <person name="Iobst S."/>
            <person name="de Vazeille A.R."/>
            <person name="Buell C.R."/>
            <person name="Ying K."/>
            <person name="Li Y."/>
            <person name="Lu T."/>
            <person name="Huang Y."/>
            <person name="Zhao Q."/>
            <person name="Feng Q."/>
            <person name="Zhang L."/>
            <person name="Zhu J."/>
            <person name="Weng Q."/>
            <person name="Mu J."/>
            <person name="Lu Y."/>
            <person name="Fan D."/>
            <person name="Liu Y."/>
            <person name="Guan J."/>
            <person name="Zhang Y."/>
            <person name="Yu S."/>
            <person name="Liu X."/>
            <person name="Zhang Y."/>
            <person name="Hong G."/>
            <person name="Han B."/>
            <person name="Choisne N."/>
            <person name="Demange N."/>
            <person name="Orjeda G."/>
            <person name="Samain S."/>
            <person name="Cattolico L."/>
            <person name="Pelletier E."/>
            <person name="Couloux A."/>
            <person name="Segurens B."/>
            <person name="Wincker P."/>
            <person name="D'Hont A."/>
            <person name="Scarpelli C."/>
            <person name="Weissenbach J."/>
            <person name="Salanoubat M."/>
            <person name="Quetier F."/>
            <person name="Yu Y."/>
            <person name="Kim H.R."/>
            <person name="Rambo T."/>
            <person name="Currie J."/>
            <person name="Collura K."/>
            <person name="Luo M."/>
            <person name="Yang T."/>
            <person name="Ammiraju J.S.S."/>
            <person name="Engler F."/>
            <person name="Soderlund C."/>
            <person name="Wing R.A."/>
            <person name="Palmer L.E."/>
            <person name="de la Bastide M."/>
            <person name="Spiegel L."/>
            <person name="Nascimento L."/>
            <person name="Zutavern T."/>
            <person name="O'Shaughnessy A."/>
            <person name="Dike S."/>
            <person name="Dedhia N."/>
            <person name="Preston R."/>
            <person name="Balija V."/>
            <person name="McCombie W.R."/>
            <person name="Chow T."/>
            <person name="Chen H."/>
            <person name="Chung M."/>
            <person name="Chen C."/>
            <person name="Shaw J."/>
            <person name="Wu H."/>
            <person name="Hsiao K."/>
            <person name="Chao Y."/>
            <person name="Chu M."/>
            <person name="Cheng C."/>
            <person name="Hour A."/>
            <person name="Lee P."/>
            <person name="Lin S."/>
            <person name="Lin Y."/>
            <person name="Liou J."/>
            <person name="Liu S."/>
            <person name="Hsing Y."/>
            <person name="Raghuvanshi S."/>
            <person name="Mohanty A."/>
            <person name="Bharti A.K."/>
            <person name="Gaur A."/>
            <person name="Gupta V."/>
            <person name="Kumar D."/>
            <person name="Ravi V."/>
            <person name="Vij S."/>
            <person name="Kapur A."/>
            <person name="Khurana P."/>
            <person name="Khurana P."/>
            <person name="Khurana J.P."/>
            <person name="Tyagi A.K."/>
            <person name="Gaikwad K."/>
            <person name="Singh A."/>
            <person name="Dalal V."/>
            <person name="Srivastava S."/>
            <person name="Dixit A."/>
            <person name="Pal A.K."/>
            <person name="Ghazi I.A."/>
            <person name="Yadav M."/>
            <person name="Pandit A."/>
            <person name="Bhargava A."/>
            <person name="Sureshbabu K."/>
            <person name="Batra K."/>
            <person name="Sharma T.R."/>
            <person name="Mohapatra T."/>
            <person name="Singh N.K."/>
            <person name="Messing J."/>
            <person name="Nelson A.B."/>
            <person name="Fuks G."/>
            <person name="Kavchok S."/>
            <person name="Keizer G."/>
            <person name="Linton E."/>
            <person name="Llaca V."/>
            <person name="Song R."/>
            <person name="Tanyolac B."/>
            <person name="Young S."/>
            <person name="Ho-Il K."/>
            <person name="Hahn J.H."/>
            <person name="Sangsakoo G."/>
            <person name="Vanavichit A."/>
            <person name="de Mattos Luiz.A.T."/>
            <person name="Zimmer P.D."/>
            <person name="Malone G."/>
            <person name="Dellagostin O."/>
            <person name="de Oliveira A.C."/>
            <person name="Bevan M."/>
            <person name="Bancroft I."/>
            <person name="Minx P."/>
            <person name="Cordum H."/>
            <person name="Wilson R."/>
            <person name="Cheng Z."/>
            <person name="Jin W."/>
            <person name="Jiang J."/>
            <person name="Leong S.A."/>
            <person name="Iwama H."/>
            <person name="Gojobori T."/>
            <person name="Itoh T."/>
            <person name="Niimura Y."/>
            <person name="Fujii Y."/>
            <person name="Habara T."/>
            <person name="Sakai H."/>
            <person name="Sato Y."/>
            <person name="Wilson G."/>
            <person name="Kumar K."/>
            <person name="McCouch S."/>
            <person name="Juretic N."/>
            <person name="Hoen D."/>
            <person name="Wright S."/>
            <person name="Bruskiewich R."/>
            <person name="Bureau T."/>
            <person name="Miyao A."/>
            <person name="Hirochika H."/>
            <person name="Nishikawa T."/>
            <person name="Kadowaki K."/>
            <person name="Sugiura M."/>
            <person name="Burr B."/>
            <person name="Sasaki T."/>
        </authorList>
    </citation>
    <scope>NUCLEOTIDE SEQUENCE [LARGE SCALE GENOMIC DNA]</scope>
    <source>
        <strain evidence="3">cv. Nipponbare</strain>
    </source>
</reference>